<proteinExistence type="predicted"/>
<reference evidence="1" key="1">
    <citation type="submission" date="2020-04" db="EMBL/GenBank/DDBJ databases">
        <authorList>
            <person name="Alioto T."/>
            <person name="Alioto T."/>
            <person name="Gomez Garrido J."/>
        </authorList>
    </citation>
    <scope>NUCLEOTIDE SEQUENCE</scope>
    <source>
        <strain evidence="1">A484AB</strain>
    </source>
</reference>
<protein>
    <submittedName>
        <fullName evidence="1">Uncharacterized protein</fullName>
    </submittedName>
</protein>
<keyword evidence="2" id="KW-1185">Reference proteome</keyword>
<evidence type="ECO:0000313" key="1">
    <source>
        <dbReference type="EMBL" id="CAB4024656.1"/>
    </source>
</evidence>
<dbReference type="EMBL" id="CACRXK020013156">
    <property type="protein sequence ID" value="CAB4024656.1"/>
    <property type="molecule type" value="Genomic_DNA"/>
</dbReference>
<dbReference type="Proteomes" id="UP001152795">
    <property type="component" value="Unassembled WGS sequence"/>
</dbReference>
<accession>A0A6S7IYW7</accession>
<comment type="caution">
    <text evidence="1">The sequence shown here is derived from an EMBL/GenBank/DDBJ whole genome shotgun (WGS) entry which is preliminary data.</text>
</comment>
<gene>
    <name evidence="1" type="ORF">PACLA_8A042306</name>
</gene>
<sequence length="179" mass="19868">MGSSCSILNDTHHDVWITHDVDWEVLIGATRGLVTLCAMGASVLAHVAEEEGPEVERRTSRNNVTTREIAVKKTAGLTKKGWQNVAFVLGMSDAVLSELLSIPQSEAEKMKSAIKEFQEKAELIKPGEKYTCSGTLSPTMRVYVMNDKLQWDDQSLTGSSEDSETVYTISEHFKKLDIY</sequence>
<dbReference type="OrthoDB" id="5951576at2759"/>
<name>A0A6S7IYW7_PARCT</name>
<evidence type="ECO:0000313" key="2">
    <source>
        <dbReference type="Proteomes" id="UP001152795"/>
    </source>
</evidence>
<dbReference type="AlphaFoldDB" id="A0A6S7IYW7"/>
<organism evidence="1 2">
    <name type="scientific">Paramuricea clavata</name>
    <name type="common">Red gorgonian</name>
    <name type="synonym">Violescent sea-whip</name>
    <dbReference type="NCBI Taxonomy" id="317549"/>
    <lineage>
        <taxon>Eukaryota</taxon>
        <taxon>Metazoa</taxon>
        <taxon>Cnidaria</taxon>
        <taxon>Anthozoa</taxon>
        <taxon>Octocorallia</taxon>
        <taxon>Malacalcyonacea</taxon>
        <taxon>Plexauridae</taxon>
        <taxon>Paramuricea</taxon>
    </lineage>
</organism>